<dbReference type="KEGG" id="spu:105437316"/>
<dbReference type="PRINTS" id="PR00237">
    <property type="entry name" value="GPCRRHODOPSN"/>
</dbReference>
<reference evidence="8" key="2">
    <citation type="submission" date="2021-01" db="UniProtKB">
        <authorList>
            <consortium name="EnsemblMetazoa"/>
        </authorList>
    </citation>
    <scope>IDENTIFICATION</scope>
</reference>
<feature type="transmembrane region" description="Helical" evidence="6">
    <location>
        <begin position="84"/>
        <end position="106"/>
    </location>
</feature>
<evidence type="ECO:0000256" key="5">
    <source>
        <dbReference type="RuleBase" id="RU000688"/>
    </source>
</evidence>
<evidence type="ECO:0000256" key="3">
    <source>
        <dbReference type="ARBA" id="ARBA00022989"/>
    </source>
</evidence>
<feature type="transmembrane region" description="Helical" evidence="6">
    <location>
        <begin position="131"/>
        <end position="149"/>
    </location>
</feature>
<feature type="transmembrane region" description="Helical" evidence="6">
    <location>
        <begin position="269"/>
        <end position="290"/>
    </location>
</feature>
<feature type="transmembrane region" description="Helical" evidence="6">
    <location>
        <begin position="170"/>
        <end position="191"/>
    </location>
</feature>
<feature type="transmembrane region" description="Helical" evidence="6">
    <location>
        <begin position="211"/>
        <end position="235"/>
    </location>
</feature>
<organism evidence="8 9">
    <name type="scientific">Strongylocentrotus purpuratus</name>
    <name type="common">Purple sea urchin</name>
    <dbReference type="NCBI Taxonomy" id="7668"/>
    <lineage>
        <taxon>Eukaryota</taxon>
        <taxon>Metazoa</taxon>
        <taxon>Echinodermata</taxon>
        <taxon>Eleutherozoa</taxon>
        <taxon>Echinozoa</taxon>
        <taxon>Echinoidea</taxon>
        <taxon>Euechinoidea</taxon>
        <taxon>Echinacea</taxon>
        <taxon>Camarodonta</taxon>
        <taxon>Echinidea</taxon>
        <taxon>Strongylocentrotidae</taxon>
        <taxon>Strongylocentrotus</taxon>
    </lineage>
</organism>
<reference evidence="9" key="1">
    <citation type="submission" date="2015-02" db="EMBL/GenBank/DDBJ databases">
        <title>Genome sequencing for Strongylocentrotus purpuratus.</title>
        <authorList>
            <person name="Murali S."/>
            <person name="Liu Y."/>
            <person name="Vee V."/>
            <person name="English A."/>
            <person name="Wang M."/>
            <person name="Skinner E."/>
            <person name="Han Y."/>
            <person name="Muzny D.M."/>
            <person name="Worley K.C."/>
            <person name="Gibbs R.A."/>
        </authorList>
    </citation>
    <scope>NUCLEOTIDE SEQUENCE</scope>
</reference>
<dbReference type="PROSITE" id="PS00237">
    <property type="entry name" value="G_PROTEIN_RECEP_F1_1"/>
    <property type="match status" value="1"/>
</dbReference>
<dbReference type="PANTHER" id="PTHR45698">
    <property type="entry name" value="TRACE AMINE-ASSOCIATED RECEPTOR 19N-RELATED"/>
    <property type="match status" value="1"/>
</dbReference>
<accession>A0A7M7NZL6</accession>
<dbReference type="CDD" id="cd00637">
    <property type="entry name" value="7tm_classA_rhodopsin-like"/>
    <property type="match status" value="1"/>
</dbReference>
<dbReference type="SMART" id="SM01381">
    <property type="entry name" value="7TM_GPCR_Srsx"/>
    <property type="match status" value="1"/>
</dbReference>
<evidence type="ECO:0000259" key="7">
    <source>
        <dbReference type="PROSITE" id="PS50262"/>
    </source>
</evidence>
<evidence type="ECO:0000256" key="2">
    <source>
        <dbReference type="ARBA" id="ARBA00022692"/>
    </source>
</evidence>
<feature type="transmembrane region" description="Helical" evidence="6">
    <location>
        <begin position="47"/>
        <end position="72"/>
    </location>
</feature>
<dbReference type="EnsemblMetazoa" id="XM_030988048">
    <property type="protein sequence ID" value="XP_030843908"/>
    <property type="gene ID" value="LOC105437316"/>
</dbReference>
<feature type="transmembrane region" description="Helical" evidence="6">
    <location>
        <begin position="310"/>
        <end position="328"/>
    </location>
</feature>
<proteinExistence type="inferred from homology"/>
<evidence type="ECO:0000256" key="6">
    <source>
        <dbReference type="SAM" id="Phobius"/>
    </source>
</evidence>
<keyword evidence="5" id="KW-0807">Transducer</keyword>
<dbReference type="OrthoDB" id="5950491at2759"/>
<dbReference type="Proteomes" id="UP000007110">
    <property type="component" value="Unassembled WGS sequence"/>
</dbReference>
<protein>
    <recommendedName>
        <fullName evidence="7">G-protein coupled receptors family 1 profile domain-containing protein</fullName>
    </recommendedName>
</protein>
<keyword evidence="4 6" id="KW-0472">Membrane</keyword>
<dbReference type="AlphaFoldDB" id="A0A7M7NZL6"/>
<evidence type="ECO:0000256" key="1">
    <source>
        <dbReference type="ARBA" id="ARBA00004370"/>
    </source>
</evidence>
<dbReference type="SUPFAM" id="SSF81321">
    <property type="entry name" value="Family A G protein-coupled receptor-like"/>
    <property type="match status" value="1"/>
</dbReference>
<dbReference type="InterPro" id="IPR017452">
    <property type="entry name" value="GPCR_Rhodpsn_7TM"/>
</dbReference>
<sequence length="363" mass="41089">MATTQIIEHVIYLTMNESAVTELVPPMANTSSNMTTAAPTHEAHLDVWVVVLEFILGIIGIVGNSLICFIIWKAKFLHNLTNYLILSLAFADLVASLSLVCNVFVLEAQLGVTPANRIAAELYCRLYSSRFLFWTSVTASVFNLVCVTYERFFAIVYPLHYPLYFNERKVVMLVTGTWMFALLQEVFAFFVNYYDKDTKACGYGYPTEAGGIFVGVLVFLLSYFLPLVVMIWAYYKIMHNLKRGAQHSHAGGGVNNRGDPAILRARRKVVYVLFTVVIAFVVLWTPNQLVYLFENFGIIIVSTDHTLYKVFRLMAFSNSVINPIIYAFKYKQFRKGFRVAIMCLCTSNHIHDGQTATTELSNS</sequence>
<comment type="subcellular location">
    <subcellularLocation>
        <location evidence="1">Membrane</location>
    </subcellularLocation>
</comment>
<dbReference type="Gene3D" id="1.20.1070.10">
    <property type="entry name" value="Rhodopsin 7-helix transmembrane proteins"/>
    <property type="match status" value="1"/>
</dbReference>
<evidence type="ECO:0000256" key="4">
    <source>
        <dbReference type="ARBA" id="ARBA00023136"/>
    </source>
</evidence>
<dbReference type="GO" id="GO:0004930">
    <property type="term" value="F:G protein-coupled receptor activity"/>
    <property type="evidence" value="ECO:0007669"/>
    <property type="project" value="UniProtKB-KW"/>
</dbReference>
<dbReference type="InParanoid" id="A0A7M7NZL6"/>
<keyword evidence="2 5" id="KW-0812">Transmembrane</keyword>
<evidence type="ECO:0000313" key="8">
    <source>
        <dbReference type="EnsemblMetazoa" id="XP_030843908"/>
    </source>
</evidence>
<dbReference type="GeneID" id="105437316"/>
<dbReference type="FunCoup" id="A0A7M7NZL6">
    <property type="interactions" value="786"/>
</dbReference>
<name>A0A7M7NZL6_STRPU</name>
<dbReference type="Pfam" id="PF00001">
    <property type="entry name" value="7tm_1"/>
    <property type="match status" value="1"/>
</dbReference>
<feature type="domain" description="G-protein coupled receptors family 1 profile" evidence="7">
    <location>
        <begin position="63"/>
        <end position="326"/>
    </location>
</feature>
<dbReference type="PROSITE" id="PS50262">
    <property type="entry name" value="G_PROTEIN_RECEP_F1_2"/>
    <property type="match status" value="1"/>
</dbReference>
<dbReference type="OMA" id="VVMIWAY"/>
<keyword evidence="5" id="KW-0675">Receptor</keyword>
<keyword evidence="3 6" id="KW-1133">Transmembrane helix</keyword>
<dbReference type="RefSeq" id="XP_030843908.1">
    <property type="nucleotide sequence ID" value="XM_030988048.1"/>
</dbReference>
<dbReference type="GO" id="GO:0016020">
    <property type="term" value="C:membrane"/>
    <property type="evidence" value="ECO:0007669"/>
    <property type="project" value="UniProtKB-SubCell"/>
</dbReference>
<keyword evidence="5" id="KW-0297">G-protein coupled receptor</keyword>
<evidence type="ECO:0000313" key="9">
    <source>
        <dbReference type="Proteomes" id="UP000007110"/>
    </source>
</evidence>
<comment type="similarity">
    <text evidence="5">Belongs to the G-protein coupled receptor 1 family.</text>
</comment>
<dbReference type="PANTHER" id="PTHR45698:SF1">
    <property type="entry name" value="TRACE AMINE-ASSOCIATED RECEPTOR 13C-LIKE"/>
    <property type="match status" value="1"/>
</dbReference>
<keyword evidence="9" id="KW-1185">Reference proteome</keyword>
<dbReference type="InterPro" id="IPR000276">
    <property type="entry name" value="GPCR_Rhodpsn"/>
</dbReference>